<reference evidence="1" key="1">
    <citation type="submission" date="2018-02" db="EMBL/GenBank/DDBJ databases">
        <title>The genomes of Aspergillus section Nigri reveals drivers in fungal speciation.</title>
        <authorList>
            <consortium name="DOE Joint Genome Institute"/>
            <person name="Vesth T.C."/>
            <person name="Nybo J."/>
            <person name="Theobald S."/>
            <person name="Brandl J."/>
            <person name="Frisvad J.C."/>
            <person name="Nielsen K.F."/>
            <person name="Lyhne E.K."/>
            <person name="Kogle M.E."/>
            <person name="Kuo A."/>
            <person name="Riley R."/>
            <person name="Clum A."/>
            <person name="Nolan M."/>
            <person name="Lipzen A."/>
            <person name="Salamov A."/>
            <person name="Henrissat B."/>
            <person name="Wiebenga A."/>
            <person name="De vries R.P."/>
            <person name="Grigoriev I.V."/>
            <person name="Mortensen U.H."/>
            <person name="Andersen M.R."/>
            <person name="Baker S.E."/>
        </authorList>
    </citation>
    <scope>NUCLEOTIDE SEQUENCE</scope>
    <source>
        <strain evidence="1">CBS 121060</strain>
    </source>
</reference>
<evidence type="ECO:0000313" key="1">
    <source>
        <dbReference type="EMBL" id="RAH69714.1"/>
    </source>
</evidence>
<proteinExistence type="predicted"/>
<sequence>MAAVRPAQMLAALSIVAGAVASNITALLPHLSSSSEVFYPNDADWGDIIQRWTAWDEPTFSLAIKPGSVADLQTVVKYATSQNLPFLASGGGHGYSTSFGALQQGLQIDMGSFDSIQIDAEKSTMTIGGSVKFSQIMEPLFNAGKEIQTGSCPCVGMVGATLGGGVGRYQGLHGLIIDALESVELVTVKGDLITVSATENADLFWGLRGAGFNYGIVTSATYKVYDLTNKGNVLNADFMFPAELNETYFEILASYDTLPAALSLYTLVMNDAAAGPVILLNAVYPGPEQEGLDLLAPFLKLTYLERNISMITWDAVDADAGFGLATAFCINGEKHDMWSLGVRTIDAATHIAYFNQLAQFWSDYPAASGSTWQVEYFPVQAVTAVADASTAYPHREIRAHEYFLPLLSLRTSADNGRRMTDPAFMIRMFSFNLTDSSIGTSVDDFALTALETFNATSGFDDLHIYVSYAHGTEGLDPMYGSEKLSRLLALKKQWDPQGFFSYNNGLPH</sequence>
<name>A0ACD1H8K1_9EURO</name>
<keyword evidence="2" id="KW-1185">Reference proteome</keyword>
<dbReference type="Proteomes" id="UP000249661">
    <property type="component" value="Unassembled WGS sequence"/>
</dbReference>
<organism evidence="1 2">
    <name type="scientific">Aspergillus aculeatinus CBS 121060</name>
    <dbReference type="NCBI Taxonomy" id="1448322"/>
    <lineage>
        <taxon>Eukaryota</taxon>
        <taxon>Fungi</taxon>
        <taxon>Dikarya</taxon>
        <taxon>Ascomycota</taxon>
        <taxon>Pezizomycotina</taxon>
        <taxon>Eurotiomycetes</taxon>
        <taxon>Eurotiomycetidae</taxon>
        <taxon>Eurotiales</taxon>
        <taxon>Aspergillaceae</taxon>
        <taxon>Aspergillus</taxon>
        <taxon>Aspergillus subgen. Circumdati</taxon>
    </lineage>
</organism>
<protein>
    <submittedName>
        <fullName evidence="1">FAD-binding domain-containing protein</fullName>
    </submittedName>
</protein>
<dbReference type="EMBL" id="KZ824958">
    <property type="protein sequence ID" value="RAH69714.1"/>
    <property type="molecule type" value="Genomic_DNA"/>
</dbReference>
<gene>
    <name evidence="1" type="ORF">BO66DRAFT_401762</name>
</gene>
<evidence type="ECO:0000313" key="2">
    <source>
        <dbReference type="Proteomes" id="UP000249661"/>
    </source>
</evidence>
<accession>A0ACD1H8K1</accession>